<sequence>MANKLPREDSVVVDIKDGILFGPTAKRPLGENEYLGSCHCNSVTWIAKLDVAEHVLCHCRTCQQLGGGPYSCNQIVPKEALKILTGSPKVYTYTGASGKPVQCFYCGNCTSHIYHYQAVMPDKIIIRTLLLNGGPEMPATGEIFGEGRLNWVRELQENLTNGTKKSK</sequence>
<keyword evidence="2" id="KW-0479">Metal-binding</keyword>
<name>A0A2J6REJ5_HYAVF</name>
<keyword evidence="7" id="KW-1185">Reference proteome</keyword>
<dbReference type="SUPFAM" id="SSF51316">
    <property type="entry name" value="Mss4-like"/>
    <property type="match status" value="1"/>
</dbReference>
<proteinExistence type="inferred from homology"/>
<dbReference type="AlphaFoldDB" id="A0A2J6REJ5"/>
<evidence type="ECO:0000256" key="1">
    <source>
        <dbReference type="ARBA" id="ARBA00005495"/>
    </source>
</evidence>
<gene>
    <name evidence="6" type="ORF">L207DRAFT_433561</name>
</gene>
<dbReference type="Gene3D" id="3.90.1590.10">
    <property type="entry name" value="glutathione-dependent formaldehyde- activating enzyme (gfa)"/>
    <property type="match status" value="1"/>
</dbReference>
<dbReference type="InterPro" id="IPR006913">
    <property type="entry name" value="CENP-V/GFA"/>
</dbReference>
<dbReference type="EMBL" id="KZ613950">
    <property type="protein sequence ID" value="PMD36942.1"/>
    <property type="molecule type" value="Genomic_DNA"/>
</dbReference>
<dbReference type="OrthoDB" id="1601230at2759"/>
<accession>A0A2J6REJ5</accession>
<protein>
    <recommendedName>
        <fullName evidence="5">CENP-V/GFA domain-containing protein</fullName>
    </recommendedName>
</protein>
<keyword evidence="4" id="KW-0456">Lyase</keyword>
<dbReference type="InterPro" id="IPR011057">
    <property type="entry name" value="Mss4-like_sf"/>
</dbReference>
<comment type="similarity">
    <text evidence="1">Belongs to the Gfa family.</text>
</comment>
<dbReference type="Proteomes" id="UP000235786">
    <property type="component" value="Unassembled WGS sequence"/>
</dbReference>
<dbReference type="STRING" id="1149755.A0A2J6REJ5"/>
<dbReference type="PROSITE" id="PS51891">
    <property type="entry name" value="CENP_V_GFA"/>
    <property type="match status" value="1"/>
</dbReference>
<evidence type="ECO:0000259" key="5">
    <source>
        <dbReference type="PROSITE" id="PS51891"/>
    </source>
</evidence>
<evidence type="ECO:0000256" key="3">
    <source>
        <dbReference type="ARBA" id="ARBA00022833"/>
    </source>
</evidence>
<feature type="domain" description="CENP-V/GFA" evidence="5">
    <location>
        <begin position="34"/>
        <end position="145"/>
    </location>
</feature>
<evidence type="ECO:0000313" key="7">
    <source>
        <dbReference type="Proteomes" id="UP000235786"/>
    </source>
</evidence>
<dbReference type="GO" id="GO:0016846">
    <property type="term" value="F:carbon-sulfur lyase activity"/>
    <property type="evidence" value="ECO:0007669"/>
    <property type="project" value="InterPro"/>
</dbReference>
<dbReference type="PANTHER" id="PTHR33337">
    <property type="entry name" value="GFA DOMAIN-CONTAINING PROTEIN"/>
    <property type="match status" value="1"/>
</dbReference>
<evidence type="ECO:0000313" key="6">
    <source>
        <dbReference type="EMBL" id="PMD36942.1"/>
    </source>
</evidence>
<dbReference type="Pfam" id="PF04828">
    <property type="entry name" value="GFA"/>
    <property type="match status" value="1"/>
</dbReference>
<organism evidence="6 7">
    <name type="scientific">Hyaloscypha variabilis (strain UAMH 11265 / GT02V1 / F)</name>
    <name type="common">Meliniomyces variabilis</name>
    <dbReference type="NCBI Taxonomy" id="1149755"/>
    <lineage>
        <taxon>Eukaryota</taxon>
        <taxon>Fungi</taxon>
        <taxon>Dikarya</taxon>
        <taxon>Ascomycota</taxon>
        <taxon>Pezizomycotina</taxon>
        <taxon>Leotiomycetes</taxon>
        <taxon>Helotiales</taxon>
        <taxon>Hyaloscyphaceae</taxon>
        <taxon>Hyaloscypha</taxon>
        <taxon>Hyaloscypha variabilis</taxon>
    </lineage>
</organism>
<keyword evidence="3" id="KW-0862">Zinc</keyword>
<dbReference type="PANTHER" id="PTHR33337:SF30">
    <property type="entry name" value="DUF636 DOMAIN PROTEIN (AFU_ORTHOLOGUE AFUA_1G03180)"/>
    <property type="match status" value="1"/>
</dbReference>
<evidence type="ECO:0000256" key="2">
    <source>
        <dbReference type="ARBA" id="ARBA00022723"/>
    </source>
</evidence>
<reference evidence="6 7" key="1">
    <citation type="submission" date="2016-04" db="EMBL/GenBank/DDBJ databases">
        <title>A degradative enzymes factory behind the ericoid mycorrhizal symbiosis.</title>
        <authorList>
            <consortium name="DOE Joint Genome Institute"/>
            <person name="Martino E."/>
            <person name="Morin E."/>
            <person name="Grelet G."/>
            <person name="Kuo A."/>
            <person name="Kohler A."/>
            <person name="Daghino S."/>
            <person name="Barry K."/>
            <person name="Choi C."/>
            <person name="Cichocki N."/>
            <person name="Clum A."/>
            <person name="Copeland A."/>
            <person name="Hainaut M."/>
            <person name="Haridas S."/>
            <person name="Labutti K."/>
            <person name="Lindquist E."/>
            <person name="Lipzen A."/>
            <person name="Khouja H.-R."/>
            <person name="Murat C."/>
            <person name="Ohm R."/>
            <person name="Olson A."/>
            <person name="Spatafora J."/>
            <person name="Veneault-Fourrey C."/>
            <person name="Henrissat B."/>
            <person name="Grigoriev I."/>
            <person name="Martin F."/>
            <person name="Perotto S."/>
        </authorList>
    </citation>
    <scope>NUCLEOTIDE SEQUENCE [LARGE SCALE GENOMIC DNA]</scope>
    <source>
        <strain evidence="6 7">F</strain>
    </source>
</reference>
<dbReference type="GO" id="GO:0046872">
    <property type="term" value="F:metal ion binding"/>
    <property type="evidence" value="ECO:0007669"/>
    <property type="project" value="UniProtKB-KW"/>
</dbReference>
<evidence type="ECO:0000256" key="4">
    <source>
        <dbReference type="ARBA" id="ARBA00023239"/>
    </source>
</evidence>